<organism evidence="1 2">
    <name type="scientific">Candidatus Spyradosoma merdigallinarum</name>
    <dbReference type="NCBI Taxonomy" id="2840950"/>
    <lineage>
        <taxon>Bacteria</taxon>
        <taxon>Pseudomonadati</taxon>
        <taxon>Verrucomicrobiota</taxon>
        <taxon>Opitutia</taxon>
        <taxon>Opitutia incertae sedis</taxon>
        <taxon>Candidatus Spyradosoma</taxon>
    </lineage>
</organism>
<evidence type="ECO:0000313" key="2">
    <source>
        <dbReference type="Proteomes" id="UP000886812"/>
    </source>
</evidence>
<gene>
    <name evidence="1" type="ORF">IAC75_01250</name>
</gene>
<dbReference type="Proteomes" id="UP000886812">
    <property type="component" value="Unassembled WGS sequence"/>
</dbReference>
<reference evidence="1" key="1">
    <citation type="submission" date="2020-10" db="EMBL/GenBank/DDBJ databases">
        <authorList>
            <person name="Gilroy R."/>
        </authorList>
    </citation>
    <scope>NUCLEOTIDE SEQUENCE</scope>
    <source>
        <strain evidence="1">10669</strain>
    </source>
</reference>
<protein>
    <submittedName>
        <fullName evidence="1">Uncharacterized protein</fullName>
    </submittedName>
</protein>
<dbReference type="EMBL" id="DVOG01000033">
    <property type="protein sequence ID" value="HIV03761.1"/>
    <property type="molecule type" value="Genomic_DNA"/>
</dbReference>
<dbReference type="AlphaFoldDB" id="A0A9D1T1I0"/>
<accession>A0A9D1T1I0</accession>
<proteinExistence type="predicted"/>
<evidence type="ECO:0000313" key="1">
    <source>
        <dbReference type="EMBL" id="HIV03761.1"/>
    </source>
</evidence>
<reference evidence="1" key="2">
    <citation type="journal article" date="2021" name="PeerJ">
        <title>Extensive microbial diversity within the chicken gut microbiome revealed by metagenomics and culture.</title>
        <authorList>
            <person name="Gilroy R."/>
            <person name="Ravi A."/>
            <person name="Getino M."/>
            <person name="Pursley I."/>
            <person name="Horton D.L."/>
            <person name="Alikhan N.F."/>
            <person name="Baker D."/>
            <person name="Gharbi K."/>
            <person name="Hall N."/>
            <person name="Watson M."/>
            <person name="Adriaenssens E.M."/>
            <person name="Foster-Nyarko E."/>
            <person name="Jarju S."/>
            <person name="Secka A."/>
            <person name="Antonio M."/>
            <person name="Oren A."/>
            <person name="Chaudhuri R.R."/>
            <person name="La Ragione R."/>
            <person name="Hildebrand F."/>
            <person name="Pallen M.J."/>
        </authorList>
    </citation>
    <scope>NUCLEOTIDE SEQUENCE</scope>
    <source>
        <strain evidence="1">10669</strain>
    </source>
</reference>
<name>A0A9D1T1I0_9BACT</name>
<comment type="caution">
    <text evidence="1">The sequence shown here is derived from an EMBL/GenBank/DDBJ whole genome shotgun (WGS) entry which is preliminary data.</text>
</comment>
<sequence>MIFFFAGTPAFFGEENSSREPAWGFVDSVGDAFPGIAEQRLLGEPVVREIRVEDESAEEVARLRRKNLEDASPPVAEMKLRLCVFRWRDAGTATGDAAYRVKIYVARHQNRRIHDGCPVLKISEVFRVPAGSSAARELYFFLPSDHLFETYAAFVPEENSADCALAVPGRQSAETGFCVNVALNALAFSGDGFLSVFKDSGAAYPAIHYAAGREERSPAAYVSGNKVRAEATITLASEGEWPFPPGKTLEIGFGDVVFGGVATTGDEPPPIVVSGPFTASVTMNRVAESPLSPSGVPAHFPNYETRWTVGAGTLVSENALYAVCAEPECSLRQETLFDVGCRNAHGISGTAQIVDAIYGEFSDRVVARKSDGKVMTYWMPDGSGVCQMGEKTTSGILAAKDGNGNCQAWSGLFRDALLLQGIDANRVSVRSKFSADPAGLSTEGVMVKNWDFGAPLSPAPTQTLYEWAGDPPVQARVVDYAYIMASDAPPAPEGTAVPAGILPGQGNPTTPEAFNAHWITKVGDAYYDPSYGTPKISAQNPADYENAAFAGYKAPGLSSAVRANPAECDVVFAAADADAADFSRVPAGAAADFAMPTPSAEDMAFVRRVAEKMKWEKDAIRKKPFATRFSSPIAGASPKEILLAVRNAFAFWRVPDVCAEIDGDFYVWASGFPEQGIIADGEKSKLHSWEKGVVFGEISRIENPDRPPLRNCLPPGNLQEEPLAAGTPEDEAVIRAFVAAQAPYFFVREEKENPEKFKIRAEDFCPALTGKTLLAYFRTAFSPDQALGEMHIVCREENGFFYVWRRGDAKTGFVVRKADRFFCEWTVGIVIRP</sequence>